<dbReference type="EMBL" id="CP000471">
    <property type="protein sequence ID" value="ABK43743.1"/>
    <property type="molecule type" value="Genomic_DNA"/>
</dbReference>
<evidence type="ECO:0000313" key="1">
    <source>
        <dbReference type="EMBL" id="ABK43743.1"/>
    </source>
</evidence>
<dbReference type="STRING" id="156889.Mmc1_1232"/>
<name>A0L700_MAGMM</name>
<dbReference type="KEGG" id="mgm:Mmc1_1232"/>
<proteinExistence type="predicted"/>
<protein>
    <submittedName>
        <fullName evidence="1">Uncharacterized protein</fullName>
    </submittedName>
</protein>
<dbReference type="eggNOG" id="ENOG5031AXS">
    <property type="taxonomic scope" value="Bacteria"/>
</dbReference>
<accession>A0L700</accession>
<dbReference type="HOGENOM" id="CLU_1658744_0_0_5"/>
<dbReference type="RefSeq" id="WP_011712898.1">
    <property type="nucleotide sequence ID" value="NC_008576.1"/>
</dbReference>
<keyword evidence="2" id="KW-1185">Reference proteome</keyword>
<dbReference type="Proteomes" id="UP000002586">
    <property type="component" value="Chromosome"/>
</dbReference>
<gene>
    <name evidence="1" type="ordered locus">Mmc1_1232</name>
</gene>
<sequence length="164" mass="18452">MNTESVINLEDLRQMAMGDVAALDAPTLARLQYEAAESMNRAKLVKELLDGVLSRKYADKAALMRTEAGKDFGTVRFSDGDVQVVADLPKRPHWDQKRLSDLFDRIRKAGEDPQEYMDVDYKVPESKFKAWPSQIRSAFEGARTVKAGKPTFKLSVKDEQEIAA</sequence>
<dbReference type="OrthoDB" id="6058064at2"/>
<evidence type="ECO:0000313" key="2">
    <source>
        <dbReference type="Proteomes" id="UP000002586"/>
    </source>
</evidence>
<reference evidence="1 2" key="2">
    <citation type="journal article" date="2012" name="Int. J. Syst. Evol. Microbiol.">
        <title>Magnetococcus marinus gen. nov., sp. nov., a marine, magnetotactic bacterium that represents a novel lineage (Magnetococcaceae fam. nov.; Magnetococcales ord. nov.) at the base of the Alphaproteobacteria.</title>
        <authorList>
            <person name="Bazylinski D.A."/>
            <person name="Williams T.J."/>
            <person name="Lefevre C.T."/>
            <person name="Berg R.J."/>
            <person name="Zhang C.L."/>
            <person name="Bowser S.S."/>
            <person name="Dean A.J."/>
            <person name="Beveridge T.J."/>
        </authorList>
    </citation>
    <scope>NUCLEOTIDE SEQUENCE [LARGE SCALE GENOMIC DNA]</scope>
    <source>
        <strain evidence="2">ATCC BAA-1437 / JCM 17883 / MC-1</strain>
    </source>
</reference>
<dbReference type="AlphaFoldDB" id="A0L700"/>
<reference evidence="2" key="1">
    <citation type="journal article" date="2009" name="Appl. Environ. Microbiol.">
        <title>Complete genome sequence of the chemolithoautotrophic marine magnetotactic coccus strain MC-1.</title>
        <authorList>
            <person name="Schubbe S."/>
            <person name="Williams T.J."/>
            <person name="Xie G."/>
            <person name="Kiss H.E."/>
            <person name="Brettin T.S."/>
            <person name="Martinez D."/>
            <person name="Ross C.A."/>
            <person name="Schuler D."/>
            <person name="Cox B.L."/>
            <person name="Nealson K.H."/>
            <person name="Bazylinski D.A."/>
        </authorList>
    </citation>
    <scope>NUCLEOTIDE SEQUENCE [LARGE SCALE GENOMIC DNA]</scope>
    <source>
        <strain evidence="2">ATCC BAA-1437 / JCM 17883 / MC-1</strain>
    </source>
</reference>
<organism evidence="1 2">
    <name type="scientific">Magnetococcus marinus (strain ATCC BAA-1437 / JCM 17883 / MC-1)</name>
    <dbReference type="NCBI Taxonomy" id="156889"/>
    <lineage>
        <taxon>Bacteria</taxon>
        <taxon>Pseudomonadati</taxon>
        <taxon>Pseudomonadota</taxon>
        <taxon>Magnetococcia</taxon>
        <taxon>Magnetococcales</taxon>
        <taxon>Magnetococcaceae</taxon>
        <taxon>Magnetococcus</taxon>
    </lineage>
</organism>